<dbReference type="InterPro" id="IPR017972">
    <property type="entry name" value="Cyt_P450_CS"/>
</dbReference>
<evidence type="ECO:0000256" key="6">
    <source>
        <dbReference type="ARBA" id="ARBA00022723"/>
    </source>
</evidence>
<keyword evidence="15" id="KW-1185">Reference proteome</keyword>
<keyword evidence="7" id="KW-1133">Transmembrane helix</keyword>
<accession>A0A8E2DXQ3</accession>
<evidence type="ECO:0000313" key="15">
    <source>
        <dbReference type="Proteomes" id="UP000250266"/>
    </source>
</evidence>
<dbReference type="AlphaFoldDB" id="A0A8E2DXQ3"/>
<keyword evidence="4 12" id="KW-0349">Heme</keyword>
<dbReference type="GO" id="GO:0004497">
    <property type="term" value="F:monooxygenase activity"/>
    <property type="evidence" value="ECO:0007669"/>
    <property type="project" value="UniProtKB-KW"/>
</dbReference>
<evidence type="ECO:0000256" key="13">
    <source>
        <dbReference type="RuleBase" id="RU000461"/>
    </source>
</evidence>
<dbReference type="InterPro" id="IPR001128">
    <property type="entry name" value="Cyt_P450"/>
</dbReference>
<dbReference type="GO" id="GO:0020037">
    <property type="term" value="F:heme binding"/>
    <property type="evidence" value="ECO:0007669"/>
    <property type="project" value="InterPro"/>
</dbReference>
<evidence type="ECO:0000256" key="7">
    <source>
        <dbReference type="ARBA" id="ARBA00022989"/>
    </source>
</evidence>
<dbReference type="Proteomes" id="UP000250266">
    <property type="component" value="Unassembled WGS sequence"/>
</dbReference>
<evidence type="ECO:0000256" key="12">
    <source>
        <dbReference type="PIRSR" id="PIRSR602401-1"/>
    </source>
</evidence>
<evidence type="ECO:0000256" key="11">
    <source>
        <dbReference type="ARBA" id="ARBA00023136"/>
    </source>
</evidence>
<dbReference type="Gene3D" id="1.10.630.10">
    <property type="entry name" value="Cytochrome P450"/>
    <property type="match status" value="1"/>
</dbReference>
<evidence type="ECO:0000256" key="3">
    <source>
        <dbReference type="ARBA" id="ARBA00010617"/>
    </source>
</evidence>
<dbReference type="SUPFAM" id="SSF48264">
    <property type="entry name" value="Cytochrome P450"/>
    <property type="match status" value="1"/>
</dbReference>
<dbReference type="InterPro" id="IPR002401">
    <property type="entry name" value="Cyt_P450_E_grp-I"/>
</dbReference>
<organism evidence="14 15">
    <name type="scientific">Lepidopterella palustris CBS 459.81</name>
    <dbReference type="NCBI Taxonomy" id="1314670"/>
    <lineage>
        <taxon>Eukaryota</taxon>
        <taxon>Fungi</taxon>
        <taxon>Dikarya</taxon>
        <taxon>Ascomycota</taxon>
        <taxon>Pezizomycotina</taxon>
        <taxon>Dothideomycetes</taxon>
        <taxon>Pleosporomycetidae</taxon>
        <taxon>Mytilinidiales</taxon>
        <taxon>Argynnaceae</taxon>
        <taxon>Lepidopterella</taxon>
    </lineage>
</organism>
<sequence length="490" mass="55912">MLYNIYFHPLSSYPGPFLARATRLWYINSLLRGNLPFAVHAMHLKYGPVIRIAPDELAYTDSEAWKDIYGHRAGKGEVPKDPQFYHNTTGGKLSIIGAPGEYHGQLRRLLSHGFSERALRDQEPIIQTYIDLFIRRLRDLSVKDEAIDIVMWYNFFTFDIIGDLAFGEPFGCLETSKLHPWIDVLYDLIIAGSFMRAASYYPLFQRMLQAFIPKSFRKGYRSHIDLMKSKALHRLSMKTDRLDFMTRMAAPDSGLSQMQFIASADTVLLGGSETASTLLSGVTYYLVQNPPILEKLEQEIRSKFTSEDQINFSSVNSSLDYMLACLQEAFRLYPPVPGALPRRTCEGDMLAGKYVPPNTTVAIYQWAMYRSSKNFSRAEEFIPERWLGDPRFASDNRSALQPFSVGPRNCIGRNLAYVEMRLILARLLFNFDIKATPAVQGWSDQKVHLLWMKPPLWIKLQPRDVKLRPQVIALGEANAAKTKEGEITAH</sequence>
<dbReference type="GO" id="GO:0009403">
    <property type="term" value="P:toxin biosynthetic process"/>
    <property type="evidence" value="ECO:0007669"/>
    <property type="project" value="UniProtKB-ARBA"/>
</dbReference>
<keyword evidence="10 13" id="KW-0503">Monooxygenase</keyword>
<dbReference type="PANTHER" id="PTHR24305:SF230">
    <property type="entry name" value="P450, PUTATIVE (EUROFUNG)-RELATED"/>
    <property type="match status" value="1"/>
</dbReference>
<feature type="binding site" description="axial binding residue" evidence="12">
    <location>
        <position position="410"/>
    </location>
    <ligand>
        <name>heme</name>
        <dbReference type="ChEBI" id="CHEBI:30413"/>
    </ligand>
    <ligandPart>
        <name>Fe</name>
        <dbReference type="ChEBI" id="CHEBI:18248"/>
    </ligandPart>
</feature>
<dbReference type="InterPro" id="IPR036396">
    <property type="entry name" value="Cyt_P450_sf"/>
</dbReference>
<dbReference type="CDD" id="cd11058">
    <property type="entry name" value="CYP60B-like"/>
    <property type="match status" value="1"/>
</dbReference>
<dbReference type="PRINTS" id="PR00463">
    <property type="entry name" value="EP450I"/>
</dbReference>
<evidence type="ECO:0000256" key="2">
    <source>
        <dbReference type="ARBA" id="ARBA00004167"/>
    </source>
</evidence>
<evidence type="ECO:0000256" key="10">
    <source>
        <dbReference type="ARBA" id="ARBA00023033"/>
    </source>
</evidence>
<keyword evidence="11" id="KW-0472">Membrane</keyword>
<evidence type="ECO:0000256" key="5">
    <source>
        <dbReference type="ARBA" id="ARBA00022692"/>
    </source>
</evidence>
<gene>
    <name evidence="14" type="ORF">K432DRAFT_312767</name>
</gene>
<name>A0A8E2DXQ3_9PEZI</name>
<keyword evidence="6 12" id="KW-0479">Metal-binding</keyword>
<evidence type="ECO:0000256" key="9">
    <source>
        <dbReference type="ARBA" id="ARBA00023004"/>
    </source>
</evidence>
<dbReference type="OrthoDB" id="1470350at2759"/>
<evidence type="ECO:0000256" key="1">
    <source>
        <dbReference type="ARBA" id="ARBA00001971"/>
    </source>
</evidence>
<dbReference type="GO" id="GO:0016020">
    <property type="term" value="C:membrane"/>
    <property type="evidence" value="ECO:0007669"/>
    <property type="project" value="UniProtKB-SubCell"/>
</dbReference>
<evidence type="ECO:0000313" key="14">
    <source>
        <dbReference type="EMBL" id="OCK73451.1"/>
    </source>
</evidence>
<dbReference type="PANTHER" id="PTHR24305">
    <property type="entry name" value="CYTOCHROME P450"/>
    <property type="match status" value="1"/>
</dbReference>
<dbReference type="PROSITE" id="PS00086">
    <property type="entry name" value="CYTOCHROME_P450"/>
    <property type="match status" value="1"/>
</dbReference>
<proteinExistence type="inferred from homology"/>
<dbReference type="Pfam" id="PF00067">
    <property type="entry name" value="p450"/>
    <property type="match status" value="1"/>
</dbReference>
<keyword evidence="8 13" id="KW-0560">Oxidoreductase</keyword>
<evidence type="ECO:0000256" key="4">
    <source>
        <dbReference type="ARBA" id="ARBA00022617"/>
    </source>
</evidence>
<dbReference type="PRINTS" id="PR00385">
    <property type="entry name" value="P450"/>
</dbReference>
<evidence type="ECO:0000256" key="8">
    <source>
        <dbReference type="ARBA" id="ARBA00023002"/>
    </source>
</evidence>
<dbReference type="GO" id="GO:0005506">
    <property type="term" value="F:iron ion binding"/>
    <property type="evidence" value="ECO:0007669"/>
    <property type="project" value="InterPro"/>
</dbReference>
<keyword evidence="9 12" id="KW-0408">Iron</keyword>
<protein>
    <submittedName>
        <fullName evidence="14">Cytochrome P450</fullName>
    </submittedName>
</protein>
<dbReference type="InterPro" id="IPR050121">
    <property type="entry name" value="Cytochrome_P450_monoxygenase"/>
</dbReference>
<dbReference type="GO" id="GO:0016705">
    <property type="term" value="F:oxidoreductase activity, acting on paired donors, with incorporation or reduction of molecular oxygen"/>
    <property type="evidence" value="ECO:0007669"/>
    <property type="project" value="InterPro"/>
</dbReference>
<reference evidence="14 15" key="1">
    <citation type="journal article" date="2016" name="Nat. Commun.">
        <title>Ectomycorrhizal ecology is imprinted in the genome of the dominant symbiotic fungus Cenococcum geophilum.</title>
        <authorList>
            <consortium name="DOE Joint Genome Institute"/>
            <person name="Peter M."/>
            <person name="Kohler A."/>
            <person name="Ohm R.A."/>
            <person name="Kuo A."/>
            <person name="Krutzmann J."/>
            <person name="Morin E."/>
            <person name="Arend M."/>
            <person name="Barry K.W."/>
            <person name="Binder M."/>
            <person name="Choi C."/>
            <person name="Clum A."/>
            <person name="Copeland A."/>
            <person name="Grisel N."/>
            <person name="Haridas S."/>
            <person name="Kipfer T."/>
            <person name="LaButti K."/>
            <person name="Lindquist E."/>
            <person name="Lipzen A."/>
            <person name="Maire R."/>
            <person name="Meier B."/>
            <person name="Mihaltcheva S."/>
            <person name="Molinier V."/>
            <person name="Murat C."/>
            <person name="Poggeler S."/>
            <person name="Quandt C.A."/>
            <person name="Sperisen C."/>
            <person name="Tritt A."/>
            <person name="Tisserant E."/>
            <person name="Crous P.W."/>
            <person name="Henrissat B."/>
            <person name="Nehls U."/>
            <person name="Egli S."/>
            <person name="Spatafora J.W."/>
            <person name="Grigoriev I.V."/>
            <person name="Martin F.M."/>
        </authorList>
    </citation>
    <scope>NUCLEOTIDE SEQUENCE [LARGE SCALE GENOMIC DNA]</scope>
    <source>
        <strain evidence="14 15">CBS 459.81</strain>
    </source>
</reference>
<comment type="cofactor">
    <cofactor evidence="1 12">
        <name>heme</name>
        <dbReference type="ChEBI" id="CHEBI:30413"/>
    </cofactor>
</comment>
<dbReference type="EMBL" id="KV745773">
    <property type="protein sequence ID" value="OCK73451.1"/>
    <property type="molecule type" value="Genomic_DNA"/>
</dbReference>
<comment type="subcellular location">
    <subcellularLocation>
        <location evidence="2">Membrane</location>
        <topology evidence="2">Single-pass membrane protein</topology>
    </subcellularLocation>
</comment>
<comment type="similarity">
    <text evidence="3 13">Belongs to the cytochrome P450 family.</text>
</comment>
<keyword evidence="5" id="KW-0812">Transmembrane</keyword>
<dbReference type="FunFam" id="1.10.630.10:FF:000047">
    <property type="entry name" value="Cytochrome P450 monooxygenase"/>
    <property type="match status" value="1"/>
</dbReference>